<gene>
    <name evidence="3" type="ORF">TWF694_001005</name>
</gene>
<feature type="region of interest" description="Disordered" evidence="1">
    <location>
        <begin position="1"/>
        <end position="86"/>
    </location>
</feature>
<dbReference type="EMBL" id="JAVHJO010000001">
    <property type="protein sequence ID" value="KAK6544305.1"/>
    <property type="molecule type" value="Genomic_DNA"/>
</dbReference>
<evidence type="ECO:0000313" key="3">
    <source>
        <dbReference type="EMBL" id="KAK6544305.1"/>
    </source>
</evidence>
<reference evidence="3 4" key="1">
    <citation type="submission" date="2019-10" db="EMBL/GenBank/DDBJ databases">
        <authorList>
            <person name="Palmer J.M."/>
        </authorList>
    </citation>
    <scope>NUCLEOTIDE SEQUENCE [LARGE SCALE GENOMIC DNA]</scope>
    <source>
        <strain evidence="3 4">TWF694</strain>
    </source>
</reference>
<dbReference type="Proteomes" id="UP001365542">
    <property type="component" value="Unassembled WGS sequence"/>
</dbReference>
<dbReference type="PANTHER" id="PTHR34310">
    <property type="entry name" value="DUF427 DOMAIN PROTEIN (AFU_ORTHOLOGUE AFUA_3G02220)"/>
    <property type="match status" value="1"/>
</dbReference>
<dbReference type="Pfam" id="PF04248">
    <property type="entry name" value="NTP_transf_9"/>
    <property type="match status" value="1"/>
</dbReference>
<dbReference type="InterPro" id="IPR007361">
    <property type="entry name" value="DUF427"/>
</dbReference>
<protein>
    <recommendedName>
        <fullName evidence="2">DUF427 domain-containing protein</fullName>
    </recommendedName>
</protein>
<dbReference type="AlphaFoldDB" id="A0AAV9XR69"/>
<keyword evidence="4" id="KW-1185">Reference proteome</keyword>
<dbReference type="PANTHER" id="PTHR34310:SF9">
    <property type="entry name" value="BLR5716 PROTEIN"/>
    <property type="match status" value="1"/>
</dbReference>
<evidence type="ECO:0000256" key="1">
    <source>
        <dbReference type="SAM" id="MobiDB-lite"/>
    </source>
</evidence>
<proteinExistence type="predicted"/>
<dbReference type="Gene3D" id="2.170.150.40">
    <property type="entry name" value="Domain of unknown function (DUF427)"/>
    <property type="match status" value="1"/>
</dbReference>
<feature type="domain" description="DUF427" evidence="2">
    <location>
        <begin position="252"/>
        <end position="344"/>
    </location>
</feature>
<accession>A0AAV9XR69</accession>
<feature type="compositionally biased region" description="Basic and acidic residues" evidence="1">
    <location>
        <begin position="34"/>
        <end position="63"/>
    </location>
</feature>
<feature type="compositionally biased region" description="Polar residues" evidence="1">
    <location>
        <begin position="7"/>
        <end position="16"/>
    </location>
</feature>
<sequence>MDKQHPVNKSSSATKDNPQHPKNQKIGYGEIPEEQPKGKPDEDQGDNHDEKPYEELDGKQSERQEEESELQDRRKNPTPKPGWTILDPKKYLERKGTYKPVFPRPGHFERCKKRIRGSYKGILLFDTYHALYVWENAYFPTFYIPRRHFFEPFPLLRSRDKPRFDERLVPFLLGHNLATVVELDWELVLKNEVVTKVMCIVEGRLEGYVRVFFKHLEWKEEDDQIVSYPKDPYKRIDVHNSIRTIQIQIGYTTLQSDQVVVLLQNGYPPRFYFTMDIFKLKKGARKGPSLVTHKSGKKAVCPYKGEAEYFNLEIEGKVWVNIGWCYTNPNPEVFLIKDRYCFSNRQIISLKIEGALQVQEPIPVDYEMTPEELTLFTYEC</sequence>
<name>A0AAV9XR69_9PEZI</name>
<organism evidence="3 4">
    <name type="scientific">Orbilia ellipsospora</name>
    <dbReference type="NCBI Taxonomy" id="2528407"/>
    <lineage>
        <taxon>Eukaryota</taxon>
        <taxon>Fungi</taxon>
        <taxon>Dikarya</taxon>
        <taxon>Ascomycota</taxon>
        <taxon>Pezizomycotina</taxon>
        <taxon>Orbiliomycetes</taxon>
        <taxon>Orbiliales</taxon>
        <taxon>Orbiliaceae</taxon>
        <taxon>Orbilia</taxon>
    </lineage>
</organism>
<evidence type="ECO:0000313" key="4">
    <source>
        <dbReference type="Proteomes" id="UP001365542"/>
    </source>
</evidence>
<dbReference type="InterPro" id="IPR038694">
    <property type="entry name" value="DUF427_sf"/>
</dbReference>
<evidence type="ECO:0000259" key="2">
    <source>
        <dbReference type="Pfam" id="PF04248"/>
    </source>
</evidence>
<comment type="caution">
    <text evidence="3">The sequence shown here is derived from an EMBL/GenBank/DDBJ whole genome shotgun (WGS) entry which is preliminary data.</text>
</comment>